<keyword evidence="7" id="KW-0472">Membrane</keyword>
<keyword evidence="3" id="KW-0808">Transferase</keyword>
<dbReference type="SUPFAM" id="SSF56024">
    <property type="entry name" value="Phospholipase D/nuclease"/>
    <property type="match status" value="2"/>
</dbReference>
<feature type="domain" description="PLD phosphodiesterase" evidence="9">
    <location>
        <begin position="310"/>
        <end position="337"/>
    </location>
</feature>
<dbReference type="Pfam" id="PF13091">
    <property type="entry name" value="PLDc_2"/>
    <property type="match status" value="2"/>
</dbReference>
<dbReference type="InterPro" id="IPR025202">
    <property type="entry name" value="PLD-like_dom"/>
</dbReference>
<evidence type="ECO:0000313" key="10">
    <source>
        <dbReference type="EMBL" id="MFB9760215.1"/>
    </source>
</evidence>
<organism evidence="10 11">
    <name type="scientific">Ectobacillus funiculus</name>
    <dbReference type="NCBI Taxonomy" id="137993"/>
    <lineage>
        <taxon>Bacteria</taxon>
        <taxon>Bacillati</taxon>
        <taxon>Bacillota</taxon>
        <taxon>Bacilli</taxon>
        <taxon>Bacillales</taxon>
        <taxon>Bacillaceae</taxon>
        <taxon>Ectobacillus</taxon>
    </lineage>
</organism>
<evidence type="ECO:0000256" key="8">
    <source>
        <dbReference type="NCBIfam" id="TIGR04265"/>
    </source>
</evidence>
<dbReference type="Proteomes" id="UP001589609">
    <property type="component" value="Unassembled WGS sequence"/>
</dbReference>
<keyword evidence="6" id="KW-1133">Transmembrane helix</keyword>
<keyword evidence="2" id="KW-1003">Cell membrane</keyword>
<evidence type="ECO:0000256" key="4">
    <source>
        <dbReference type="ARBA" id="ARBA00022692"/>
    </source>
</evidence>
<evidence type="ECO:0000256" key="6">
    <source>
        <dbReference type="ARBA" id="ARBA00022989"/>
    </source>
</evidence>
<evidence type="ECO:0000256" key="1">
    <source>
        <dbReference type="ARBA" id="ARBA00004236"/>
    </source>
</evidence>
<evidence type="ECO:0000256" key="3">
    <source>
        <dbReference type="ARBA" id="ARBA00022679"/>
    </source>
</evidence>
<evidence type="ECO:0000256" key="5">
    <source>
        <dbReference type="ARBA" id="ARBA00022737"/>
    </source>
</evidence>
<keyword evidence="5" id="KW-0677">Repeat</keyword>
<name>A0ABV5WHX2_9BACI</name>
<dbReference type="SMART" id="SM00155">
    <property type="entry name" value="PLDc"/>
    <property type="match status" value="2"/>
</dbReference>
<evidence type="ECO:0000313" key="11">
    <source>
        <dbReference type="Proteomes" id="UP001589609"/>
    </source>
</evidence>
<dbReference type="CDD" id="cd09110">
    <property type="entry name" value="PLDc_CLS_1"/>
    <property type="match status" value="1"/>
</dbReference>
<dbReference type="EC" id="2.7.8.-" evidence="8"/>
<dbReference type="InterPro" id="IPR001736">
    <property type="entry name" value="PLipase_D/transphosphatidylase"/>
</dbReference>
<accession>A0ABV5WHX2</accession>
<gene>
    <name evidence="10" type="primary">cls</name>
    <name evidence="10" type="ORF">ACFFMS_17780</name>
</gene>
<keyword evidence="11" id="KW-1185">Reference proteome</keyword>
<dbReference type="PANTHER" id="PTHR21248">
    <property type="entry name" value="CARDIOLIPIN SYNTHASE"/>
    <property type="match status" value="1"/>
</dbReference>
<comment type="subcellular location">
    <subcellularLocation>
        <location evidence="1">Cell membrane</location>
    </subcellularLocation>
</comment>
<dbReference type="CDD" id="cd09112">
    <property type="entry name" value="PLDc_CLS_2"/>
    <property type="match status" value="1"/>
</dbReference>
<dbReference type="PANTHER" id="PTHR21248:SF7">
    <property type="entry name" value="MINOR CARDIOLIPIN SYNTHASE CLSB"/>
    <property type="match status" value="1"/>
</dbReference>
<evidence type="ECO:0000256" key="2">
    <source>
        <dbReference type="ARBA" id="ARBA00022475"/>
    </source>
</evidence>
<reference evidence="10 11" key="1">
    <citation type="submission" date="2024-09" db="EMBL/GenBank/DDBJ databases">
        <authorList>
            <person name="Sun Q."/>
            <person name="Mori K."/>
        </authorList>
    </citation>
    <scope>NUCLEOTIDE SEQUENCE [LARGE SCALE GENOMIC DNA]</scope>
    <source>
        <strain evidence="10 11">JCM 11201</strain>
    </source>
</reference>
<dbReference type="PROSITE" id="PS50035">
    <property type="entry name" value="PLD"/>
    <property type="match status" value="2"/>
</dbReference>
<dbReference type="PIRSF" id="PIRSF000850">
    <property type="entry name" value="Phospholipase_D_PSS"/>
    <property type="match status" value="1"/>
</dbReference>
<dbReference type="EMBL" id="JBHMAF010000114">
    <property type="protein sequence ID" value="MFB9760215.1"/>
    <property type="molecule type" value="Genomic_DNA"/>
</dbReference>
<sequence length="397" mass="46432">MLFFLLSLAFLLIWLSADYWFGRQRQLKRVRHRILPMRESDFRLYTYGQALYDDLFADIRRARRHIHILFFIVKNDPISHEFLRLLMEKAQQGIEVRLLLDRIGSISLSRKWIRKLRQSGVYFSFCHNIRLPFLFYSANERNHRKITAIDGEIGYIGGFNIGEEYLGHDPKLGHWRDYHLRLAGEGVQDLQEQFLHDWYDETAENLMSEAKYFPKLQKGSVRHRFIPTDGAYLKQTFLDLIEEAKHDLYIGTPYFIPGKELADALVAAAKRGVRIAILVPKKADHSFVREAKFPYLRRLLKAGCTVYEFQDGFFHAKIIMIDGRICDIGTANVDFRSLYINHEMNCIMYDSPFLEVIKKEVDQDLEASTKITLADLTSLPLPDRVKEGIANIIAFFL</sequence>
<protein>
    <recommendedName>
        <fullName evidence="8">Cardiolipin synthase</fullName>
        <ecNumber evidence="8">2.7.8.-</ecNumber>
    </recommendedName>
</protein>
<dbReference type="Gene3D" id="3.30.870.10">
    <property type="entry name" value="Endonuclease Chain A"/>
    <property type="match status" value="2"/>
</dbReference>
<dbReference type="RefSeq" id="WP_129727464.1">
    <property type="nucleotide sequence ID" value="NZ_JBHMAF010000114.1"/>
</dbReference>
<feature type="domain" description="PLD phosphodiesterase" evidence="9">
    <location>
        <begin position="138"/>
        <end position="165"/>
    </location>
</feature>
<comment type="caution">
    <text evidence="10">The sequence shown here is derived from an EMBL/GenBank/DDBJ whole genome shotgun (WGS) entry which is preliminary data.</text>
</comment>
<proteinExistence type="predicted"/>
<evidence type="ECO:0000259" key="9">
    <source>
        <dbReference type="PROSITE" id="PS50035"/>
    </source>
</evidence>
<keyword evidence="4" id="KW-0812">Transmembrane</keyword>
<dbReference type="NCBIfam" id="TIGR04265">
    <property type="entry name" value="bac_cardiolipin"/>
    <property type="match status" value="1"/>
</dbReference>
<evidence type="ECO:0000256" key="7">
    <source>
        <dbReference type="ARBA" id="ARBA00023136"/>
    </source>
</evidence>
<dbReference type="InterPro" id="IPR022924">
    <property type="entry name" value="Cardiolipin_synthase"/>
</dbReference>